<feature type="compositionally biased region" description="Polar residues" evidence="2">
    <location>
        <begin position="462"/>
        <end position="481"/>
    </location>
</feature>
<dbReference type="GO" id="GO:0003676">
    <property type="term" value="F:nucleic acid binding"/>
    <property type="evidence" value="ECO:0007669"/>
    <property type="project" value="UniProtKB-UniRule"/>
</dbReference>
<dbReference type="KEGG" id="clec:106664241"/>
<evidence type="ECO:0000313" key="5">
    <source>
        <dbReference type="EnsemblMetazoa" id="XP_014245247.1"/>
    </source>
</evidence>
<dbReference type="SUPFAM" id="SSF82708">
    <property type="entry name" value="R3H domain"/>
    <property type="match status" value="1"/>
</dbReference>
<dbReference type="PROSITE" id="PS51673">
    <property type="entry name" value="SUZ"/>
    <property type="match status" value="1"/>
</dbReference>
<dbReference type="InterPro" id="IPR024771">
    <property type="entry name" value="SUZ"/>
</dbReference>
<dbReference type="OrthoDB" id="278430at2759"/>
<evidence type="ECO:0000256" key="1">
    <source>
        <dbReference type="ARBA" id="ARBA00022553"/>
    </source>
</evidence>
<feature type="region of interest" description="Disordered" evidence="2">
    <location>
        <begin position="462"/>
        <end position="531"/>
    </location>
</feature>
<dbReference type="Pfam" id="PF01424">
    <property type="entry name" value="R3H"/>
    <property type="match status" value="1"/>
</dbReference>
<feature type="compositionally biased region" description="Polar residues" evidence="2">
    <location>
        <begin position="619"/>
        <end position="634"/>
    </location>
</feature>
<feature type="region of interest" description="Disordered" evidence="2">
    <location>
        <begin position="345"/>
        <end position="377"/>
    </location>
</feature>
<keyword evidence="6" id="KW-1185">Reference proteome</keyword>
<name>A0A8I6RJU2_CIMLE</name>
<keyword evidence="1" id="KW-0597">Phosphoprotein</keyword>
<dbReference type="AlphaFoldDB" id="A0A8I6RJU2"/>
<dbReference type="Pfam" id="PF12752">
    <property type="entry name" value="SUZ"/>
    <property type="match status" value="1"/>
</dbReference>
<feature type="compositionally biased region" description="Basic residues" evidence="2">
    <location>
        <begin position="1"/>
        <end position="19"/>
    </location>
</feature>
<dbReference type="GeneID" id="106664241"/>
<feature type="domain" description="R3H" evidence="3">
    <location>
        <begin position="255"/>
        <end position="318"/>
    </location>
</feature>
<evidence type="ECO:0000259" key="3">
    <source>
        <dbReference type="PROSITE" id="PS51061"/>
    </source>
</evidence>
<dbReference type="InterPro" id="IPR051937">
    <property type="entry name" value="R3H_domain_containing"/>
</dbReference>
<feature type="compositionally biased region" description="Basic residues" evidence="2">
    <location>
        <begin position="105"/>
        <end position="117"/>
    </location>
</feature>
<feature type="compositionally biased region" description="Low complexity" evidence="2">
    <location>
        <begin position="482"/>
        <end position="516"/>
    </location>
</feature>
<evidence type="ECO:0000313" key="6">
    <source>
        <dbReference type="Proteomes" id="UP000494040"/>
    </source>
</evidence>
<feature type="region of interest" description="Disordered" evidence="2">
    <location>
        <begin position="759"/>
        <end position="797"/>
    </location>
</feature>
<sequence length="1029" mass="113874">MSPRIKTGRKRSYTKVWKKRSPEASHVSEGYHTSPSQQPSYQVPSIVVQNGTKGMERTLRTQRSLSKQDEGDEAHEVATYEDNKNLETKESTPSEEVSPPSNTLHRSRSQNKVKLLVRSHAVREETSPPPDPHQNTTEPGAVASPTKEQLPPIPNQVQQQSTTNRRHKLRREGSSSETWDHPPLSRAMLECELIQNPRSDEKDPLNETVSTACYSQPLINEYETEGNSREQYEGSSQVDLHKFIVDTLNRNYKDRMLLLKIESDLVALAKDPKRTMHKFAQMSSYQRMLVHRVAAYFNMEHNVDTSGVSVIVNTTKSTRIPETRFRDYVRDDLLLPEEPRRSILKRDSSSFEETGSFKSGERMLNGDSRRSKSFEEREEEYEKARRRIFNREHSGDGEIDCYGEQGDEDEDPWGFEVGFCCNSQCEHSKHKERNPPRLLKVESYESGDTLRENSLRLSVAKSHSFNGYDPPQQTRILTKQDSGSSMSSRISPSSSGYKSQRSDTTLSATPSPTATPNLHTQLSGQSGGALSPEPDTVIWAVTNLASVPPGSMLIHPQTGQPYTNADGSIYHYDPANPPRVSGDVAQSTIGQGANGVAPSQATAPLHKHESLDNNTIVNANVSSQHPPTQQQSNPDVGKTIVESGYNGGGNGGYLAPPSLCQPPPPQFHQSMLQSNEVPPPQYHPVVYPLQPTPAPPMHYQQYDPRLQEGNPNGNNELSGYMMGLSLDGNKQPADNRQIMYWQPHHLQPHSNVPMYYNSGPGNNRYQGPPPSSQLCSTPQAYMAPPPPPPPATAPQPLPHLPPEHAGCYGPPYSSSNPECVPYTPSTIHMYYTPSYSSSGMTNNGQTNSGGTTGNGPGYFSTNLANCPAPIVALQYQQPCAHPTPPHTPQGVCGQFAVYNGCYSNHYAQPNSTLPVPQLFRKPSLQVGVRCGSPMRPPYPVSPTVKEKSQDDKLQPVPVYGFRVLPGDVRLLGNTGRLPFSLPANSKAPGSRKHSFVLKCTHSTMDNFLVQFVKKSNCQNKTSLSMTTNI</sequence>
<dbReference type="PROSITE" id="PS51061">
    <property type="entry name" value="R3H"/>
    <property type="match status" value="1"/>
</dbReference>
<dbReference type="CDD" id="cd02642">
    <property type="entry name" value="R3H_encore_like"/>
    <property type="match status" value="1"/>
</dbReference>
<dbReference type="SMART" id="SM00393">
    <property type="entry name" value="R3H"/>
    <property type="match status" value="1"/>
</dbReference>
<feature type="compositionally biased region" description="Basic and acidic residues" evidence="2">
    <location>
        <begin position="171"/>
        <end position="180"/>
    </location>
</feature>
<dbReference type="PANTHER" id="PTHR15672:SF8">
    <property type="entry name" value="PROTEIN ENCORE"/>
    <property type="match status" value="1"/>
</dbReference>
<dbReference type="PANTHER" id="PTHR15672">
    <property type="entry name" value="CAMP-REGULATED PHOSPHOPROTEIN 21 RELATED R3H DOMAIN CONTAINING PROTEIN"/>
    <property type="match status" value="1"/>
</dbReference>
<dbReference type="Gene3D" id="3.30.1370.50">
    <property type="entry name" value="R3H-like domain"/>
    <property type="match status" value="1"/>
</dbReference>
<feature type="compositionally biased region" description="Basic and acidic residues" evidence="2">
    <location>
        <begin position="367"/>
        <end position="377"/>
    </location>
</feature>
<dbReference type="Proteomes" id="UP000494040">
    <property type="component" value="Unassembled WGS sequence"/>
</dbReference>
<evidence type="ECO:0000259" key="4">
    <source>
        <dbReference type="PROSITE" id="PS51673"/>
    </source>
</evidence>
<evidence type="ECO:0000256" key="2">
    <source>
        <dbReference type="SAM" id="MobiDB-lite"/>
    </source>
</evidence>
<dbReference type="RefSeq" id="XP_014245247.1">
    <property type="nucleotide sequence ID" value="XM_014389761.2"/>
</dbReference>
<feature type="compositionally biased region" description="Basic and acidic residues" evidence="2">
    <location>
        <begin position="66"/>
        <end position="92"/>
    </location>
</feature>
<feature type="region of interest" description="Disordered" evidence="2">
    <location>
        <begin position="619"/>
        <end position="671"/>
    </location>
</feature>
<organism evidence="5 6">
    <name type="scientific">Cimex lectularius</name>
    <name type="common">Bed bug</name>
    <name type="synonym">Acanthia lectularia</name>
    <dbReference type="NCBI Taxonomy" id="79782"/>
    <lineage>
        <taxon>Eukaryota</taxon>
        <taxon>Metazoa</taxon>
        <taxon>Ecdysozoa</taxon>
        <taxon>Arthropoda</taxon>
        <taxon>Hexapoda</taxon>
        <taxon>Insecta</taxon>
        <taxon>Pterygota</taxon>
        <taxon>Neoptera</taxon>
        <taxon>Paraneoptera</taxon>
        <taxon>Hemiptera</taxon>
        <taxon>Heteroptera</taxon>
        <taxon>Panheteroptera</taxon>
        <taxon>Cimicomorpha</taxon>
        <taxon>Cimicidae</taxon>
        <taxon>Cimex</taxon>
    </lineage>
</organism>
<accession>A0A8I6RJU2</accession>
<feature type="region of interest" description="Disordered" evidence="2">
    <location>
        <begin position="1"/>
        <end position="182"/>
    </location>
</feature>
<dbReference type="InterPro" id="IPR036867">
    <property type="entry name" value="R3H_dom_sf"/>
</dbReference>
<proteinExistence type="predicted"/>
<feature type="compositionally biased region" description="Low complexity" evidence="2">
    <location>
        <begin position="34"/>
        <end position="49"/>
    </location>
</feature>
<dbReference type="OMA" id="HILDHSS"/>
<dbReference type="EnsemblMetazoa" id="XM_014389761.2">
    <property type="protein sequence ID" value="XP_014245247.1"/>
    <property type="gene ID" value="LOC106664241"/>
</dbReference>
<feature type="compositionally biased region" description="Pro residues" evidence="2">
    <location>
        <begin position="783"/>
        <end position="797"/>
    </location>
</feature>
<reference evidence="5" key="1">
    <citation type="submission" date="2022-01" db="UniProtKB">
        <authorList>
            <consortium name="EnsemblMetazoa"/>
        </authorList>
    </citation>
    <scope>IDENTIFICATION</scope>
</reference>
<protein>
    <submittedName>
        <fullName evidence="5">Uncharacterized protein</fullName>
    </submittedName>
</protein>
<dbReference type="InterPro" id="IPR001374">
    <property type="entry name" value="R3H_dom"/>
</dbReference>
<feature type="compositionally biased region" description="Low complexity" evidence="2">
    <location>
        <begin position="94"/>
        <end position="103"/>
    </location>
</feature>
<feature type="domain" description="SUZ" evidence="4">
    <location>
        <begin position="319"/>
        <end position="393"/>
    </location>
</feature>